<reference evidence="4 5" key="1">
    <citation type="submission" date="2019-03" db="EMBL/GenBank/DDBJ databases">
        <title>Genomic Encyclopedia of Type Strains, Phase IV (KMG-IV): sequencing the most valuable type-strain genomes for metagenomic binning, comparative biology and taxonomic classification.</title>
        <authorList>
            <person name="Goeker M."/>
        </authorList>
    </citation>
    <scope>NUCLEOTIDE SEQUENCE [LARGE SCALE GENOMIC DNA]</scope>
    <source>
        <strain evidence="4 5">LX-B</strain>
    </source>
</reference>
<protein>
    <submittedName>
        <fullName evidence="4">Acetyltransferase (GNAT) family protein</fullName>
    </submittedName>
</protein>
<comment type="caution">
    <text evidence="4">The sequence shown here is derived from an EMBL/GenBank/DDBJ whole genome shotgun (WGS) entry which is preliminary data.</text>
</comment>
<dbReference type="Pfam" id="PF00583">
    <property type="entry name" value="Acetyltransf_1"/>
    <property type="match status" value="1"/>
</dbReference>
<dbReference type="AlphaFoldDB" id="A0A4R1SA53"/>
<dbReference type="EMBL" id="SLUN01000002">
    <property type="protein sequence ID" value="TCL76383.1"/>
    <property type="molecule type" value="Genomic_DNA"/>
</dbReference>
<dbReference type="SUPFAM" id="SSF55729">
    <property type="entry name" value="Acyl-CoA N-acyltransferases (Nat)"/>
    <property type="match status" value="1"/>
</dbReference>
<sequence>MRLKSLHDESLATIHAAFIAAFSDYSVRIELPYERFLEHLRGRDIRLADSFGVYHETGRLIGFVLNGLRERDGVTTGYDGGTGFLPAYRGQGLAALLFAEMQKELVRRQVRRYLLEVIRDNQPALRLYQKLGFTVTRNLNCYQWQRSAAPAPPVPEELHLAELDLAALDRYQHWLDYQPTWQNATPSILNLKDRYQGLRIMLGQREVGYAVIHREYGDLPQLGLAEELRRERLPLLGMLAPYTRSAVLKAINVEEGSYLGPWLIGQGMQGHVDQYEMAKDLG</sequence>
<keyword evidence="5" id="KW-1185">Reference proteome</keyword>
<evidence type="ECO:0000256" key="1">
    <source>
        <dbReference type="ARBA" id="ARBA00022679"/>
    </source>
</evidence>
<keyword evidence="1 4" id="KW-0808">Transferase</keyword>
<dbReference type="OrthoDB" id="9794566at2"/>
<dbReference type="PANTHER" id="PTHR43420">
    <property type="entry name" value="ACETYLTRANSFERASE"/>
    <property type="match status" value="1"/>
</dbReference>
<dbReference type="Proteomes" id="UP000295008">
    <property type="component" value="Unassembled WGS sequence"/>
</dbReference>
<evidence type="ECO:0000313" key="5">
    <source>
        <dbReference type="Proteomes" id="UP000295008"/>
    </source>
</evidence>
<feature type="domain" description="N-acetyltransferase" evidence="3">
    <location>
        <begin position="1"/>
        <end position="161"/>
    </location>
</feature>
<accession>A0A4R1SA53</accession>
<dbReference type="RefSeq" id="WP_132012569.1">
    <property type="nucleotide sequence ID" value="NZ_SLUN01000002.1"/>
</dbReference>
<evidence type="ECO:0000256" key="2">
    <source>
        <dbReference type="ARBA" id="ARBA00023315"/>
    </source>
</evidence>
<dbReference type="CDD" id="cd04301">
    <property type="entry name" value="NAT_SF"/>
    <property type="match status" value="1"/>
</dbReference>
<gene>
    <name evidence="4" type="ORF">EDC14_1002142</name>
</gene>
<dbReference type="InterPro" id="IPR000182">
    <property type="entry name" value="GNAT_dom"/>
</dbReference>
<name>A0A4R1SA53_HYDET</name>
<keyword evidence="2" id="KW-0012">Acyltransferase</keyword>
<evidence type="ECO:0000313" key="4">
    <source>
        <dbReference type="EMBL" id="TCL76383.1"/>
    </source>
</evidence>
<evidence type="ECO:0000259" key="3">
    <source>
        <dbReference type="PROSITE" id="PS51186"/>
    </source>
</evidence>
<dbReference type="InterPro" id="IPR050680">
    <property type="entry name" value="YpeA/RimI_acetyltransf"/>
</dbReference>
<dbReference type="GO" id="GO:0016747">
    <property type="term" value="F:acyltransferase activity, transferring groups other than amino-acyl groups"/>
    <property type="evidence" value="ECO:0007669"/>
    <property type="project" value="InterPro"/>
</dbReference>
<organism evidence="4 5">
    <name type="scientific">Hydrogenispora ethanolica</name>
    <dbReference type="NCBI Taxonomy" id="1082276"/>
    <lineage>
        <taxon>Bacteria</taxon>
        <taxon>Bacillati</taxon>
        <taxon>Bacillota</taxon>
        <taxon>Hydrogenispora</taxon>
    </lineage>
</organism>
<dbReference type="Gene3D" id="3.40.630.30">
    <property type="match status" value="1"/>
</dbReference>
<dbReference type="InterPro" id="IPR016181">
    <property type="entry name" value="Acyl_CoA_acyltransferase"/>
</dbReference>
<dbReference type="PROSITE" id="PS51186">
    <property type="entry name" value="GNAT"/>
    <property type="match status" value="1"/>
</dbReference>
<proteinExistence type="predicted"/>